<reference evidence="7" key="2">
    <citation type="submission" date="2013-04" db="EMBL/GenBank/DDBJ databases">
        <title>Bisphenol A degrading Sphingobium sp. strain BiD32.</title>
        <authorList>
            <person name="Nielsen J.L."/>
            <person name="Zhou N.A."/>
            <person name="Kjeldal H."/>
        </authorList>
    </citation>
    <scope>NUCLEOTIDE SEQUENCE [LARGE SCALE GENOMIC DNA]</scope>
    <source>
        <strain evidence="7">BiD32</strain>
    </source>
</reference>
<dbReference type="SUPFAM" id="SSF46689">
    <property type="entry name" value="Homeodomain-like"/>
    <property type="match status" value="1"/>
</dbReference>
<feature type="DNA-binding region" description="H-T-H motif" evidence="4">
    <location>
        <begin position="31"/>
        <end position="50"/>
    </location>
</feature>
<organism evidence="6 7">
    <name type="scientific">Sphingobium indicum BiD32</name>
    <dbReference type="NCBI Taxonomy" id="1301087"/>
    <lineage>
        <taxon>Bacteria</taxon>
        <taxon>Pseudomonadati</taxon>
        <taxon>Pseudomonadota</taxon>
        <taxon>Alphaproteobacteria</taxon>
        <taxon>Sphingomonadales</taxon>
        <taxon>Sphingomonadaceae</taxon>
        <taxon>Sphingobium</taxon>
    </lineage>
</organism>
<keyword evidence="7" id="KW-1185">Reference proteome</keyword>
<protein>
    <submittedName>
        <fullName evidence="6">Transcriptional regulator, TetR family</fullName>
    </submittedName>
</protein>
<evidence type="ECO:0000256" key="1">
    <source>
        <dbReference type="ARBA" id="ARBA00023015"/>
    </source>
</evidence>
<gene>
    <name evidence="6" type="ORF">EBBID32_26070</name>
</gene>
<reference evidence="6 7" key="1">
    <citation type="submission" date="2013-03" db="EMBL/GenBank/DDBJ databases">
        <authorList>
            <person name="Le V."/>
        </authorList>
    </citation>
    <scope>NUCLEOTIDE SEQUENCE [LARGE SCALE GENOMIC DNA]</scope>
    <source>
        <strain evidence="6 7">BiD32</strain>
    </source>
</reference>
<dbReference type="InterPro" id="IPR009057">
    <property type="entry name" value="Homeodomain-like_sf"/>
</dbReference>
<accession>N1MMT8</accession>
<proteinExistence type="predicted"/>
<evidence type="ECO:0000259" key="5">
    <source>
        <dbReference type="PROSITE" id="PS50977"/>
    </source>
</evidence>
<dbReference type="EMBL" id="CAVK010000129">
    <property type="protein sequence ID" value="CCW18256.1"/>
    <property type="molecule type" value="Genomic_DNA"/>
</dbReference>
<evidence type="ECO:0000256" key="3">
    <source>
        <dbReference type="ARBA" id="ARBA00023163"/>
    </source>
</evidence>
<keyword evidence="3" id="KW-0804">Transcription</keyword>
<name>N1MMT8_9SPHN</name>
<dbReference type="GO" id="GO:0000976">
    <property type="term" value="F:transcription cis-regulatory region binding"/>
    <property type="evidence" value="ECO:0007669"/>
    <property type="project" value="TreeGrafter"/>
</dbReference>
<evidence type="ECO:0000256" key="2">
    <source>
        <dbReference type="ARBA" id="ARBA00023125"/>
    </source>
</evidence>
<comment type="caution">
    <text evidence="6">The sequence shown here is derived from an EMBL/GenBank/DDBJ whole genome shotgun (WGS) entry which is preliminary data.</text>
</comment>
<dbReference type="PROSITE" id="PS50977">
    <property type="entry name" value="HTH_TETR_2"/>
    <property type="match status" value="1"/>
</dbReference>
<dbReference type="PRINTS" id="PR00455">
    <property type="entry name" value="HTHTETR"/>
</dbReference>
<dbReference type="Pfam" id="PF00440">
    <property type="entry name" value="TetR_N"/>
    <property type="match status" value="1"/>
</dbReference>
<keyword evidence="2 4" id="KW-0238">DNA-binding</keyword>
<dbReference type="SUPFAM" id="SSF48498">
    <property type="entry name" value="Tetracyclin repressor-like, C-terminal domain"/>
    <property type="match status" value="1"/>
</dbReference>
<dbReference type="Gene3D" id="1.10.357.10">
    <property type="entry name" value="Tetracycline Repressor, domain 2"/>
    <property type="match status" value="1"/>
</dbReference>
<dbReference type="Proteomes" id="UP000013201">
    <property type="component" value="Unassembled WGS sequence"/>
</dbReference>
<feature type="domain" description="HTH tetR-type" evidence="5">
    <location>
        <begin position="8"/>
        <end position="68"/>
    </location>
</feature>
<dbReference type="InterPro" id="IPR001647">
    <property type="entry name" value="HTH_TetR"/>
</dbReference>
<dbReference type="PANTHER" id="PTHR30055:SF151">
    <property type="entry name" value="TRANSCRIPTIONAL REGULATORY PROTEIN"/>
    <property type="match status" value="1"/>
</dbReference>
<dbReference type="AlphaFoldDB" id="N1MMT8"/>
<evidence type="ECO:0000313" key="6">
    <source>
        <dbReference type="EMBL" id="CCW18256.1"/>
    </source>
</evidence>
<dbReference type="InterPro" id="IPR036271">
    <property type="entry name" value="Tet_transcr_reg_TetR-rel_C_sf"/>
</dbReference>
<sequence>MNDATDPRLTVEQIVDQALELLREEGMDKLSMRRLAARVGVRAPTLYYYLPDKAALMTAMMERLFARCLDLIPPTTDWQTWIRGFGRAIWKVQDTYPFTGELITASILDEDYFARTTLRLQEILKDFGPPIERLMDLQSAVQSLMTGWSTFAHARYAGQLGRILDVERLAFESLDALIRGWRLS</sequence>
<dbReference type="PANTHER" id="PTHR30055">
    <property type="entry name" value="HTH-TYPE TRANSCRIPTIONAL REGULATOR RUTR"/>
    <property type="match status" value="1"/>
</dbReference>
<dbReference type="RefSeq" id="WP_006958189.1">
    <property type="nucleotide sequence ID" value="NZ_CAVK010000129.1"/>
</dbReference>
<dbReference type="InterPro" id="IPR050109">
    <property type="entry name" value="HTH-type_TetR-like_transc_reg"/>
</dbReference>
<evidence type="ECO:0000256" key="4">
    <source>
        <dbReference type="PROSITE-ProRule" id="PRU00335"/>
    </source>
</evidence>
<dbReference type="GO" id="GO:0003700">
    <property type="term" value="F:DNA-binding transcription factor activity"/>
    <property type="evidence" value="ECO:0007669"/>
    <property type="project" value="TreeGrafter"/>
</dbReference>
<keyword evidence="1" id="KW-0805">Transcription regulation</keyword>
<evidence type="ECO:0000313" key="7">
    <source>
        <dbReference type="Proteomes" id="UP000013201"/>
    </source>
</evidence>